<keyword evidence="10 19" id="KW-0472">Membrane</keyword>
<evidence type="ECO:0000256" key="17">
    <source>
        <dbReference type="ARBA" id="ARBA00025827"/>
    </source>
</evidence>
<evidence type="ECO:0000256" key="10">
    <source>
        <dbReference type="ARBA" id="ARBA00023136"/>
    </source>
</evidence>
<dbReference type="GO" id="GO:0007204">
    <property type="term" value="P:positive regulation of cytosolic calcium ion concentration"/>
    <property type="evidence" value="ECO:0007669"/>
    <property type="project" value="TreeGrafter"/>
</dbReference>
<dbReference type="InterPro" id="IPR002234">
    <property type="entry name" value="Anphylx_rcpt_C3a/C5a1-2"/>
</dbReference>
<keyword evidence="8 19" id="KW-1133">Transmembrane helix</keyword>
<keyword evidence="4" id="KW-0145">Chemotaxis</keyword>
<organism evidence="21 22">
    <name type="scientific">Geotrypetes seraphini</name>
    <name type="common">Gaboon caecilian</name>
    <name type="synonym">Caecilia seraphini</name>
    <dbReference type="NCBI Taxonomy" id="260995"/>
    <lineage>
        <taxon>Eukaryota</taxon>
        <taxon>Metazoa</taxon>
        <taxon>Chordata</taxon>
        <taxon>Craniata</taxon>
        <taxon>Vertebrata</taxon>
        <taxon>Euteleostomi</taxon>
        <taxon>Amphibia</taxon>
        <taxon>Gymnophiona</taxon>
        <taxon>Geotrypetes</taxon>
    </lineage>
</organism>
<evidence type="ECO:0000256" key="18">
    <source>
        <dbReference type="RuleBase" id="RU000688"/>
    </source>
</evidence>
<feature type="transmembrane region" description="Helical" evidence="19">
    <location>
        <begin position="60"/>
        <end position="84"/>
    </location>
</feature>
<accession>A0A6P8NTF3</accession>
<evidence type="ECO:0000256" key="1">
    <source>
        <dbReference type="ARBA" id="ARBA00004651"/>
    </source>
</evidence>
<evidence type="ECO:0000256" key="16">
    <source>
        <dbReference type="ARBA" id="ARBA00025736"/>
    </source>
</evidence>
<keyword evidence="12 18" id="KW-0675">Receptor</keyword>
<dbReference type="InParanoid" id="A0A6P8NTF3"/>
<evidence type="ECO:0000256" key="12">
    <source>
        <dbReference type="ARBA" id="ARBA00023170"/>
    </source>
</evidence>
<dbReference type="GO" id="GO:0004876">
    <property type="term" value="F:complement component C3a receptor activity"/>
    <property type="evidence" value="ECO:0007669"/>
    <property type="project" value="InterPro"/>
</dbReference>
<dbReference type="PRINTS" id="PR01060">
    <property type="entry name" value="C3ANPHYLTXNR"/>
</dbReference>
<evidence type="ECO:0000256" key="5">
    <source>
        <dbReference type="ARBA" id="ARBA00022553"/>
    </source>
</evidence>
<keyword evidence="3" id="KW-1003">Cell membrane</keyword>
<evidence type="ECO:0000256" key="11">
    <source>
        <dbReference type="ARBA" id="ARBA00023157"/>
    </source>
</evidence>
<evidence type="ECO:0000313" key="22">
    <source>
        <dbReference type="RefSeq" id="XP_033779632.1"/>
    </source>
</evidence>
<name>A0A6P8NTF3_GEOSA</name>
<reference evidence="22" key="1">
    <citation type="submission" date="2025-08" db="UniProtKB">
        <authorList>
            <consortium name="RefSeq"/>
        </authorList>
    </citation>
    <scope>IDENTIFICATION</scope>
</reference>
<evidence type="ECO:0000256" key="15">
    <source>
        <dbReference type="ARBA" id="ARBA00025640"/>
    </source>
</evidence>
<dbReference type="GO" id="GO:0004930">
    <property type="term" value="F:G protein-coupled receptor activity"/>
    <property type="evidence" value="ECO:0007669"/>
    <property type="project" value="UniProtKB-KW"/>
</dbReference>
<evidence type="ECO:0000259" key="20">
    <source>
        <dbReference type="PROSITE" id="PS50262"/>
    </source>
</evidence>
<evidence type="ECO:0000256" key="14">
    <source>
        <dbReference type="ARBA" id="ARBA00023224"/>
    </source>
</evidence>
<keyword evidence="7 18" id="KW-0812">Transmembrane</keyword>
<dbReference type="GO" id="GO:0006935">
    <property type="term" value="P:chemotaxis"/>
    <property type="evidence" value="ECO:0007669"/>
    <property type="project" value="UniProtKB-KW"/>
</dbReference>
<feature type="transmembrane region" description="Helical" evidence="19">
    <location>
        <begin position="23"/>
        <end position="48"/>
    </location>
</feature>
<comment type="function">
    <text evidence="15">Receptor for the chemotactic and inflammatory peptide anaphylatoxin C3a. This receptor stimulates chemotaxis, granule enzyme release and superoxide anion production.</text>
</comment>
<dbReference type="InterPro" id="IPR000276">
    <property type="entry name" value="GPCR_Rhodpsn"/>
</dbReference>
<dbReference type="InterPro" id="IPR000826">
    <property type="entry name" value="Formyl_rcpt-rel"/>
</dbReference>
<dbReference type="OrthoDB" id="10037617at2759"/>
<evidence type="ECO:0000256" key="3">
    <source>
        <dbReference type="ARBA" id="ARBA00022475"/>
    </source>
</evidence>
<keyword evidence="21" id="KW-1185">Reference proteome</keyword>
<evidence type="ECO:0000256" key="4">
    <source>
        <dbReference type="ARBA" id="ARBA00022500"/>
    </source>
</evidence>
<comment type="similarity">
    <text evidence="18">Belongs to the G-protein coupled receptor 1 family.</text>
</comment>
<dbReference type="FunCoup" id="A0A6P8NTF3">
    <property type="interactions" value="440"/>
</dbReference>
<dbReference type="Pfam" id="PF00001">
    <property type="entry name" value="7tm_1"/>
    <property type="match status" value="2"/>
</dbReference>
<dbReference type="KEGG" id="gsh:117349951"/>
<dbReference type="FunFam" id="1.20.1070.10:FF:000269">
    <property type="entry name" value="C3a anaphylatoxin chemotactic receptor"/>
    <property type="match status" value="1"/>
</dbReference>
<feature type="transmembrane region" description="Helical" evidence="19">
    <location>
        <begin position="136"/>
        <end position="160"/>
    </location>
</feature>
<feature type="transmembrane region" description="Helical" evidence="19">
    <location>
        <begin position="379"/>
        <end position="398"/>
    </location>
</feature>
<comment type="similarity">
    <text evidence="16">Belongs to the chemokine-like receptor (CMKLR) family.</text>
</comment>
<feature type="transmembrane region" description="Helical" evidence="19">
    <location>
        <begin position="344"/>
        <end position="367"/>
    </location>
</feature>
<protein>
    <recommendedName>
        <fullName evidence="2">C3a anaphylatoxin chemotactic receptor</fullName>
    </recommendedName>
</protein>
<dbReference type="InterPro" id="IPR017452">
    <property type="entry name" value="GPCR_Rhodpsn_7TM"/>
</dbReference>
<dbReference type="PANTHER" id="PTHR24225:SF28">
    <property type="entry name" value="C3A ANAPHYLATOXIN CHEMOTACTIC RECEPTOR"/>
    <property type="match status" value="1"/>
</dbReference>
<feature type="domain" description="G-protein coupled receptors family 1 profile" evidence="20">
    <location>
        <begin position="40"/>
        <end position="395"/>
    </location>
</feature>
<proteinExistence type="inferred from homology"/>
<evidence type="ECO:0000256" key="9">
    <source>
        <dbReference type="ARBA" id="ARBA00023040"/>
    </source>
</evidence>
<feature type="transmembrane region" description="Helical" evidence="19">
    <location>
        <begin position="306"/>
        <end position="324"/>
    </location>
</feature>
<evidence type="ECO:0000256" key="13">
    <source>
        <dbReference type="ARBA" id="ARBA00023180"/>
    </source>
</evidence>
<dbReference type="AlphaFoldDB" id="A0A6P8NTF3"/>
<dbReference type="GeneID" id="117349951"/>
<comment type="subcellular location">
    <subcellularLocation>
        <location evidence="1">Cell membrane</location>
        <topology evidence="1">Multi-pass membrane protein</topology>
    </subcellularLocation>
</comment>
<evidence type="ECO:0000256" key="8">
    <source>
        <dbReference type="ARBA" id="ARBA00022989"/>
    </source>
</evidence>
<keyword evidence="9 18" id="KW-0297">G-protein coupled receptor</keyword>
<sequence>MLPTQENHSMSFLRDADSLPPEYAVTIAIYALTCLLGLPGNALVIWVAGFRMRRTVNTVWFLNLALADLLCCLSLPFSIAHLLLNGHWPYGAVLCKLIPSVVILNMFASVFLLVAISADRCLLVIKPVWSQNHRKVTLASALCLGVWCLAFLMCVPVFLYRKTTESHGKITCEYNYYTDNLDYDYGPTVDYGFLDHTSSMFNLPKEAPEDAPGHFLTDRSTINPTTEPHEGFTISWLPNDISSHGQQNDWSSRTSKLPQGFNSVSLNRVSVTAVLIPGTDSPAWYYDFSDNHDLTVNLKIITFTRAIFGFLVPFSIILACYISITWKVRGAKFAKFHGKTLRMVFSVVAVFFFCWIPYHVLGILVLYVRSPTVDWLDHMSQALAYANSCVNPLLYVFTGRDFKEKIRKSLRSAFESAFIEEVTRSTAPSWSKTRSSMDGNINSTVI</sequence>
<keyword evidence="13" id="KW-0325">Glycoprotein</keyword>
<keyword evidence="14 18" id="KW-0807">Transducer</keyword>
<keyword evidence="5" id="KW-0597">Phosphoprotein</keyword>
<dbReference type="GO" id="GO:0007200">
    <property type="term" value="P:phospholipase C-activating G protein-coupled receptor signaling pathway"/>
    <property type="evidence" value="ECO:0007669"/>
    <property type="project" value="TreeGrafter"/>
</dbReference>
<dbReference type="PANTHER" id="PTHR24225">
    <property type="entry name" value="CHEMOTACTIC RECEPTOR"/>
    <property type="match status" value="1"/>
</dbReference>
<keyword evidence="11" id="KW-1015">Disulfide bond</keyword>
<evidence type="ECO:0000313" key="21">
    <source>
        <dbReference type="Proteomes" id="UP000515159"/>
    </source>
</evidence>
<dbReference type="PRINTS" id="PR00237">
    <property type="entry name" value="GPCRRHODOPSN"/>
</dbReference>
<dbReference type="RefSeq" id="XP_033779632.1">
    <property type="nucleotide sequence ID" value="XM_033923741.1"/>
</dbReference>
<dbReference type="SUPFAM" id="SSF81321">
    <property type="entry name" value="Family A G protein-coupled receptor-like"/>
    <property type="match status" value="1"/>
</dbReference>
<dbReference type="CTD" id="719"/>
<keyword evidence="6" id="KW-0765">Sulfation</keyword>
<dbReference type="InterPro" id="IPR001644">
    <property type="entry name" value="Anaphtx_C3AR1"/>
</dbReference>
<dbReference type="GO" id="GO:0004878">
    <property type="term" value="F:complement component C5a receptor activity"/>
    <property type="evidence" value="ECO:0007669"/>
    <property type="project" value="TreeGrafter"/>
</dbReference>
<dbReference type="Gene3D" id="1.20.1070.10">
    <property type="entry name" value="Rhodopsin 7-helix transmembrane proteins"/>
    <property type="match status" value="2"/>
</dbReference>
<dbReference type="GO" id="GO:0006954">
    <property type="term" value="P:inflammatory response"/>
    <property type="evidence" value="ECO:0007669"/>
    <property type="project" value="TreeGrafter"/>
</dbReference>
<feature type="transmembrane region" description="Helical" evidence="19">
    <location>
        <begin position="90"/>
        <end position="115"/>
    </location>
</feature>
<comment type="subunit">
    <text evidence="17">Interacts with VGF-derived peptide TLQP-21.</text>
</comment>
<dbReference type="Proteomes" id="UP000515159">
    <property type="component" value="Chromosome 16"/>
</dbReference>
<dbReference type="PRINTS" id="PR01104">
    <property type="entry name" value="ANPHYLATOXNR"/>
</dbReference>
<dbReference type="PROSITE" id="PS50262">
    <property type="entry name" value="G_PROTEIN_RECEP_F1_2"/>
    <property type="match status" value="1"/>
</dbReference>
<evidence type="ECO:0000256" key="19">
    <source>
        <dbReference type="SAM" id="Phobius"/>
    </source>
</evidence>
<dbReference type="PROSITE" id="PS00237">
    <property type="entry name" value="G_PROTEIN_RECEP_F1_1"/>
    <property type="match status" value="1"/>
</dbReference>
<dbReference type="GO" id="GO:0005886">
    <property type="term" value="C:plasma membrane"/>
    <property type="evidence" value="ECO:0007669"/>
    <property type="project" value="UniProtKB-SubCell"/>
</dbReference>
<evidence type="ECO:0000256" key="2">
    <source>
        <dbReference type="ARBA" id="ARBA00022343"/>
    </source>
</evidence>
<evidence type="ECO:0000256" key="7">
    <source>
        <dbReference type="ARBA" id="ARBA00022692"/>
    </source>
</evidence>
<evidence type="ECO:0000256" key="6">
    <source>
        <dbReference type="ARBA" id="ARBA00022641"/>
    </source>
</evidence>
<gene>
    <name evidence="22" type="primary">C3AR1</name>
</gene>